<organism evidence="3 4">
    <name type="scientific">Cystoisospora suis</name>
    <dbReference type="NCBI Taxonomy" id="483139"/>
    <lineage>
        <taxon>Eukaryota</taxon>
        <taxon>Sar</taxon>
        <taxon>Alveolata</taxon>
        <taxon>Apicomplexa</taxon>
        <taxon>Conoidasida</taxon>
        <taxon>Coccidia</taxon>
        <taxon>Eucoccidiorida</taxon>
        <taxon>Eimeriorina</taxon>
        <taxon>Sarcocystidae</taxon>
        <taxon>Cystoisospora</taxon>
    </lineage>
</organism>
<feature type="compositionally biased region" description="Acidic residues" evidence="1">
    <location>
        <begin position="59"/>
        <end position="77"/>
    </location>
</feature>
<protein>
    <recommendedName>
        <fullName evidence="5">Transmembrane protein</fullName>
    </recommendedName>
</protein>
<evidence type="ECO:0000256" key="1">
    <source>
        <dbReference type="SAM" id="MobiDB-lite"/>
    </source>
</evidence>
<evidence type="ECO:0000313" key="3">
    <source>
        <dbReference type="EMBL" id="PHJ25004.1"/>
    </source>
</evidence>
<keyword evidence="2" id="KW-1133">Transmembrane helix</keyword>
<accession>A0A2C6LDP4</accession>
<gene>
    <name evidence="3" type="ORF">CSUI_001137</name>
</gene>
<reference evidence="3 4" key="1">
    <citation type="journal article" date="2017" name="Int. J. Parasitol.">
        <title>The genome of the protozoan parasite Cystoisospora suis and a reverse vaccinology approach to identify vaccine candidates.</title>
        <authorList>
            <person name="Palmieri N."/>
            <person name="Shrestha A."/>
            <person name="Ruttkowski B."/>
            <person name="Beck T."/>
            <person name="Vogl C."/>
            <person name="Tomley F."/>
            <person name="Blake D.P."/>
            <person name="Joachim A."/>
        </authorList>
    </citation>
    <scope>NUCLEOTIDE SEQUENCE [LARGE SCALE GENOMIC DNA]</scope>
    <source>
        <strain evidence="3 4">Wien I</strain>
    </source>
</reference>
<dbReference type="GeneID" id="94424554"/>
<evidence type="ECO:0000256" key="2">
    <source>
        <dbReference type="SAM" id="Phobius"/>
    </source>
</evidence>
<dbReference type="VEuPathDB" id="ToxoDB:CSUI_001137"/>
<dbReference type="Proteomes" id="UP000221165">
    <property type="component" value="Unassembled WGS sequence"/>
</dbReference>
<dbReference type="RefSeq" id="XP_067926676.1">
    <property type="nucleotide sequence ID" value="XM_068061343.1"/>
</dbReference>
<proteinExistence type="predicted"/>
<feature type="transmembrane region" description="Helical" evidence="2">
    <location>
        <begin position="22"/>
        <end position="45"/>
    </location>
</feature>
<keyword evidence="2" id="KW-0812">Transmembrane</keyword>
<comment type="caution">
    <text evidence="3">The sequence shown here is derived from an EMBL/GenBank/DDBJ whole genome shotgun (WGS) entry which is preliminary data.</text>
</comment>
<feature type="transmembrane region" description="Helical" evidence="2">
    <location>
        <begin position="148"/>
        <end position="168"/>
    </location>
</feature>
<feature type="transmembrane region" description="Helical" evidence="2">
    <location>
        <begin position="111"/>
        <end position="136"/>
    </location>
</feature>
<feature type="transmembrane region" description="Helical" evidence="2">
    <location>
        <begin position="188"/>
        <end position="212"/>
    </location>
</feature>
<keyword evidence="2" id="KW-0472">Membrane</keyword>
<keyword evidence="4" id="KW-1185">Reference proteome</keyword>
<evidence type="ECO:0000313" key="4">
    <source>
        <dbReference type="Proteomes" id="UP000221165"/>
    </source>
</evidence>
<evidence type="ECO:0008006" key="5">
    <source>
        <dbReference type="Google" id="ProtNLM"/>
    </source>
</evidence>
<feature type="region of interest" description="Disordered" evidence="1">
    <location>
        <begin position="57"/>
        <end position="99"/>
    </location>
</feature>
<sequence>MAAIWSGTDAALWWRRQSGKRLILWSTVVAAAFALGTVNFCFAQSEEAFALEKGNGEETGFEDLSGDTSVMEDESSADEPPAALPRRMGKKYSESQRGPLQTVGERKKLTALFLLMVSVAVAAASIRVAVMGPTVAAPVESKSVVSRAFFLGAAGALAAVVLCLQYLWPREPQQDGPARVGVLPGPGAQPSVTLPAVILTVASLAAAVVVGIRKRDKEGNDETHQLGSEKTSEESTKSGAGFAEIASRLEAWFLGGTKLVERQILLPHGQEVPQDEATQLVAAFESHLEEGTRLADQLQTAVDKSRMASEHTVSQRPATQIENCVRLLEYVDDLGWFANAITDLRMRQVLSSEKADRFEQQFEEITVSLKRVRNAFEEMRSAHEGAAESAP</sequence>
<feature type="region of interest" description="Disordered" evidence="1">
    <location>
        <begin position="218"/>
        <end position="239"/>
    </location>
</feature>
<dbReference type="EMBL" id="MIGC01000444">
    <property type="protein sequence ID" value="PHJ25004.1"/>
    <property type="molecule type" value="Genomic_DNA"/>
</dbReference>
<name>A0A2C6LDP4_9APIC</name>
<dbReference type="AlphaFoldDB" id="A0A2C6LDP4"/>